<dbReference type="AlphaFoldDB" id="E7C295"/>
<proteinExistence type="predicted"/>
<feature type="compositionally biased region" description="Basic residues" evidence="2">
    <location>
        <begin position="76"/>
        <end position="89"/>
    </location>
</feature>
<dbReference type="PANTHER" id="PTHR33823">
    <property type="entry name" value="RNA POLYMERASE-BINDING TRANSCRIPTION FACTOR DKSA-RELATED"/>
    <property type="match status" value="1"/>
</dbReference>
<dbReference type="EMBL" id="GU567959">
    <property type="protein sequence ID" value="ADI21569.1"/>
    <property type="molecule type" value="Genomic_DNA"/>
</dbReference>
<dbReference type="InterPro" id="IPR037187">
    <property type="entry name" value="DnaK_N"/>
</dbReference>
<feature type="compositionally biased region" description="Basic residues" evidence="2">
    <location>
        <begin position="191"/>
        <end position="200"/>
    </location>
</feature>
<reference evidence="3" key="1">
    <citation type="submission" date="2010-01" db="EMBL/GenBank/DDBJ databases">
        <title>Genome fragments of uncultured bacteria from the North Pacific subtropical Gyre.</title>
        <authorList>
            <person name="Pham V.D."/>
            <person name="Delong E.F."/>
        </authorList>
    </citation>
    <scope>NUCLEOTIDE SEQUENCE</scope>
</reference>
<evidence type="ECO:0000256" key="1">
    <source>
        <dbReference type="PROSITE-ProRule" id="PRU00510"/>
    </source>
</evidence>
<organism evidence="3">
    <name type="scientific">uncultured verrucomicrobium HF0070_35E03</name>
    <dbReference type="NCBI Taxonomy" id="723595"/>
    <lineage>
        <taxon>Bacteria</taxon>
        <taxon>Pseudomonadati</taxon>
        <taxon>Verrucomicrobiota</taxon>
        <taxon>environmental samples</taxon>
    </lineage>
</organism>
<evidence type="ECO:0000313" key="3">
    <source>
        <dbReference type="EMBL" id="ADI21569.1"/>
    </source>
</evidence>
<sequence length="370" mass="40050">MTKKKTVPKSISNKAAKENKKSKPSAKPKPTKTTAKKTASKTSVAKQSQAKKVSVTKRKAPSTRGKTAASPVSKAVGKKVSKVPAKKIVSKTSSGKGSKTASAKVNKTRTSNPPKLAKSKVESAEGEKRVREIVSKNLSQKEEEKVESRGFSLNDVRQILKTKTDKKEKLSNTGKKKVVSPKKDSKVPPAPKKKSTKVKKLQTASVDDILGFGVSLGPTRPIRDESKVPNVWKTFYKDLMSLRASLKGALGERSSETIGASAREASGELSLNSSDAGTETFDRDVALSMVASEQEALEEVEDAIDRIFDGSYGICQETKKPIKKTRLKVVPFTRFSLEGQNQFEQRKTKEQDSGSGAFATISDSTMGVEE</sequence>
<feature type="zinc finger region" description="dksA C4-type" evidence="1">
    <location>
        <begin position="315"/>
        <end position="339"/>
    </location>
</feature>
<feature type="compositionally biased region" description="Basic residues" evidence="2">
    <location>
        <begin position="22"/>
        <end position="39"/>
    </location>
</feature>
<feature type="region of interest" description="Disordered" evidence="2">
    <location>
        <begin position="162"/>
        <end position="200"/>
    </location>
</feature>
<protein>
    <submittedName>
        <fullName evidence="3">Uncharacterized protein</fullName>
    </submittedName>
</protein>
<feature type="region of interest" description="Disordered" evidence="2">
    <location>
        <begin position="341"/>
        <end position="370"/>
    </location>
</feature>
<name>E7C295_9BACT</name>
<feature type="compositionally biased region" description="Polar residues" evidence="2">
    <location>
        <begin position="361"/>
        <end position="370"/>
    </location>
</feature>
<dbReference type="Gene3D" id="1.20.120.910">
    <property type="entry name" value="DksA, coiled-coil domain"/>
    <property type="match status" value="1"/>
</dbReference>
<dbReference type="PROSITE" id="PS51128">
    <property type="entry name" value="ZF_DKSA_2"/>
    <property type="match status" value="1"/>
</dbReference>
<accession>E7C295</accession>
<feature type="region of interest" description="Disordered" evidence="2">
    <location>
        <begin position="1"/>
        <end position="129"/>
    </location>
</feature>
<evidence type="ECO:0000256" key="2">
    <source>
        <dbReference type="SAM" id="MobiDB-lite"/>
    </source>
</evidence>
<feature type="compositionally biased region" description="Low complexity" evidence="2">
    <location>
        <begin position="90"/>
        <end position="105"/>
    </location>
</feature>
<dbReference type="PANTHER" id="PTHR33823:SF4">
    <property type="entry name" value="GENERAL STRESS PROTEIN 16O"/>
    <property type="match status" value="1"/>
</dbReference>
<feature type="compositionally biased region" description="Basic and acidic residues" evidence="2">
    <location>
        <begin position="119"/>
        <end position="129"/>
    </location>
</feature>
<dbReference type="SUPFAM" id="SSF109635">
    <property type="entry name" value="DnaK suppressor protein DksA, alpha-hairpin domain"/>
    <property type="match status" value="1"/>
</dbReference>